<accession>A0A8R1EB25</accession>
<protein>
    <submittedName>
        <fullName evidence="1">Uncharacterized protein</fullName>
    </submittedName>
</protein>
<proteinExistence type="predicted"/>
<dbReference type="Proteomes" id="UP000005237">
    <property type="component" value="Unassembled WGS sequence"/>
</dbReference>
<evidence type="ECO:0000313" key="1">
    <source>
        <dbReference type="EnsemblMetazoa" id="CJA31393.1"/>
    </source>
</evidence>
<dbReference type="AlphaFoldDB" id="A0A8R1EB25"/>
<evidence type="ECO:0000313" key="2">
    <source>
        <dbReference type="Proteomes" id="UP000005237"/>
    </source>
</evidence>
<dbReference type="EnsemblMetazoa" id="CJA31393.1">
    <property type="protein sequence ID" value="CJA31393.1"/>
    <property type="gene ID" value="WBGene00207240"/>
</dbReference>
<sequence>MFFLCHTGGLAYRFVDQEKYNNSELFVLLKDIINLLFNVYSFTNPLNTKPSTKQRHLSMPSIYRSPCVSGKLLP</sequence>
<organism evidence="1 2">
    <name type="scientific">Caenorhabditis japonica</name>
    <dbReference type="NCBI Taxonomy" id="281687"/>
    <lineage>
        <taxon>Eukaryota</taxon>
        <taxon>Metazoa</taxon>
        <taxon>Ecdysozoa</taxon>
        <taxon>Nematoda</taxon>
        <taxon>Chromadorea</taxon>
        <taxon>Rhabditida</taxon>
        <taxon>Rhabditina</taxon>
        <taxon>Rhabditomorpha</taxon>
        <taxon>Rhabditoidea</taxon>
        <taxon>Rhabditidae</taxon>
        <taxon>Peloderinae</taxon>
        <taxon>Caenorhabditis</taxon>
    </lineage>
</organism>
<reference evidence="2" key="1">
    <citation type="submission" date="2010-08" db="EMBL/GenBank/DDBJ databases">
        <authorList>
            <consortium name="Caenorhabditis japonica Sequencing Consortium"/>
            <person name="Wilson R.K."/>
        </authorList>
    </citation>
    <scope>NUCLEOTIDE SEQUENCE [LARGE SCALE GENOMIC DNA]</scope>
    <source>
        <strain evidence="2">DF5081</strain>
    </source>
</reference>
<reference evidence="1" key="2">
    <citation type="submission" date="2022-06" db="UniProtKB">
        <authorList>
            <consortium name="EnsemblMetazoa"/>
        </authorList>
    </citation>
    <scope>IDENTIFICATION</scope>
    <source>
        <strain evidence="1">DF5081</strain>
    </source>
</reference>
<name>A0A8R1EB25_CAEJA</name>
<keyword evidence="2" id="KW-1185">Reference proteome</keyword>